<dbReference type="EMBL" id="JAMSKV010000011">
    <property type="protein sequence ID" value="MCQ8279313.1"/>
    <property type="molecule type" value="Genomic_DNA"/>
</dbReference>
<dbReference type="Pfam" id="PF00535">
    <property type="entry name" value="Glycos_transf_2"/>
    <property type="match status" value="1"/>
</dbReference>
<evidence type="ECO:0000313" key="3">
    <source>
        <dbReference type="Proteomes" id="UP001524587"/>
    </source>
</evidence>
<dbReference type="EC" id="2.4.-.-" evidence="2"/>
<feature type="domain" description="Glycosyltransferase 2-like" evidence="1">
    <location>
        <begin position="320"/>
        <end position="448"/>
    </location>
</feature>
<keyword evidence="2" id="KW-0328">Glycosyltransferase</keyword>
<keyword evidence="3" id="KW-1185">Reference proteome</keyword>
<keyword evidence="2" id="KW-0808">Transferase</keyword>
<evidence type="ECO:0000259" key="1">
    <source>
        <dbReference type="Pfam" id="PF00535"/>
    </source>
</evidence>
<dbReference type="Gene3D" id="3.90.550.10">
    <property type="entry name" value="Spore Coat Polysaccharide Biosynthesis Protein SpsA, Chain A"/>
    <property type="match status" value="1"/>
</dbReference>
<proteinExistence type="predicted"/>
<dbReference type="InterPro" id="IPR001173">
    <property type="entry name" value="Glyco_trans_2-like"/>
</dbReference>
<sequence length="586" mass="65019">MTSQGCVDFLCYAPSLDGWLAGGWIDLGWDDQDEAPHCALELGEKTISGDAVVITFPRADVRKIGYGLILFVPGENTRAEGLQDVILTRHGQSFRLTPSEPLDHLTEADGVARTKALVSTAMRSSRRAHLLRLLSRPAFAGHDTLDQLQPPVFLELDSASLCPPDGLLLRGWMLDPFKSVESIRLRCAGNSAVIDPDHFVPIARPDVREGFSKQFGGLSDLCGFLAYAAGVYQAGEIVYFEVRTVNGDIGFKRVQQVRSPGIDTIKDTLGHLELRYEAMERAYDHVLGPAVKAMNAFRLQKPVGYREMSLGVQPEAPRCTIIVPLYGRIDFMELQLAFFSRTLGRQYEIIYVLDDPNLERATEALATSCLARFRLPFRLVVLDANVGYAPANNVGLTLARGEYVCFLNSDVFPKTPDWLDHMVETADARPDVGVVGALLVFEDETVQHEGCSYEILPEFAGWTFSLHPRKGRFPSDDDGIAPADAITGACLMMPTSLARAVGGLDEGYVIGDFEDVDLCRKAQAMGKQCVVDRRARLYHLERQSQGGQQSFWRLNLTLYNAWRFQNRWTRGTDPWIAPAETADRPA</sequence>
<dbReference type="RefSeq" id="WP_422864800.1">
    <property type="nucleotide sequence ID" value="NZ_JAMSKV010000011.1"/>
</dbReference>
<dbReference type="InterPro" id="IPR029044">
    <property type="entry name" value="Nucleotide-diphossugar_trans"/>
</dbReference>
<dbReference type="GO" id="GO:0016757">
    <property type="term" value="F:glycosyltransferase activity"/>
    <property type="evidence" value="ECO:0007669"/>
    <property type="project" value="UniProtKB-KW"/>
</dbReference>
<organism evidence="2 3">
    <name type="scientific">Endosaccharibacter trunci</name>
    <dbReference type="NCBI Taxonomy" id="2812733"/>
    <lineage>
        <taxon>Bacteria</taxon>
        <taxon>Pseudomonadati</taxon>
        <taxon>Pseudomonadota</taxon>
        <taxon>Alphaproteobacteria</taxon>
        <taxon>Acetobacterales</taxon>
        <taxon>Acetobacteraceae</taxon>
        <taxon>Endosaccharibacter</taxon>
    </lineage>
</organism>
<dbReference type="PANTHER" id="PTHR43179">
    <property type="entry name" value="RHAMNOSYLTRANSFERASE WBBL"/>
    <property type="match status" value="1"/>
</dbReference>
<dbReference type="Proteomes" id="UP001524587">
    <property type="component" value="Unassembled WGS sequence"/>
</dbReference>
<gene>
    <name evidence="2" type="ORF">NFI95_12760</name>
</gene>
<protein>
    <submittedName>
        <fullName evidence="2">Glycosyltransferase</fullName>
        <ecNumber evidence="2">2.4.-.-</ecNumber>
    </submittedName>
</protein>
<dbReference type="SUPFAM" id="SSF53448">
    <property type="entry name" value="Nucleotide-diphospho-sugar transferases"/>
    <property type="match status" value="1"/>
</dbReference>
<name>A0ABT1W8U6_9PROT</name>
<comment type="caution">
    <text evidence="2">The sequence shown here is derived from an EMBL/GenBank/DDBJ whole genome shotgun (WGS) entry which is preliminary data.</text>
</comment>
<dbReference type="PANTHER" id="PTHR43179:SF7">
    <property type="entry name" value="RHAMNOSYLTRANSFERASE WBBL"/>
    <property type="match status" value="1"/>
</dbReference>
<accession>A0ABT1W8U6</accession>
<evidence type="ECO:0000313" key="2">
    <source>
        <dbReference type="EMBL" id="MCQ8279313.1"/>
    </source>
</evidence>
<reference evidence="2 3" key="1">
    <citation type="submission" date="2022-06" db="EMBL/GenBank/DDBJ databases">
        <title>Endosaccharibacter gen. nov., sp. nov., endophytic bacteria isolated from sugarcane.</title>
        <authorList>
            <person name="Pitiwittayakul N."/>
            <person name="Yukphan P."/>
            <person name="Charoenyingcharoen P."/>
            <person name="Tanasupawat S."/>
        </authorList>
    </citation>
    <scope>NUCLEOTIDE SEQUENCE [LARGE SCALE GENOMIC DNA]</scope>
    <source>
        <strain evidence="2 3">KSS8</strain>
    </source>
</reference>